<dbReference type="InterPro" id="IPR001314">
    <property type="entry name" value="Peptidase_S1A"/>
</dbReference>
<feature type="region of interest" description="Disordered" evidence="6">
    <location>
        <begin position="329"/>
        <end position="383"/>
    </location>
</feature>
<dbReference type="Pfam" id="PF00089">
    <property type="entry name" value="Trypsin"/>
    <property type="match status" value="1"/>
</dbReference>
<dbReference type="PRINTS" id="PR00722">
    <property type="entry name" value="CHYMOTRYPSIN"/>
</dbReference>
<dbReference type="PANTHER" id="PTHR24264">
    <property type="entry name" value="TRYPSIN-RELATED"/>
    <property type="match status" value="1"/>
</dbReference>
<evidence type="ECO:0000313" key="9">
    <source>
        <dbReference type="EMBL" id="KAK7580060.1"/>
    </source>
</evidence>
<dbReference type="InterPro" id="IPR050127">
    <property type="entry name" value="Serine_Proteases_S1"/>
</dbReference>
<keyword evidence="2 5" id="KW-0378">Hydrolase</keyword>
<evidence type="ECO:0000256" key="3">
    <source>
        <dbReference type="ARBA" id="ARBA00022825"/>
    </source>
</evidence>
<dbReference type="PANTHER" id="PTHR24264:SF54">
    <property type="entry name" value="PEPTIDASE S1 DOMAIN-CONTAINING PROTEIN"/>
    <property type="match status" value="1"/>
</dbReference>
<feature type="compositionally biased region" description="Polar residues" evidence="6">
    <location>
        <begin position="602"/>
        <end position="621"/>
    </location>
</feature>
<dbReference type="InterPro" id="IPR009003">
    <property type="entry name" value="Peptidase_S1_PA"/>
</dbReference>
<evidence type="ECO:0000313" key="10">
    <source>
        <dbReference type="Proteomes" id="UP001367676"/>
    </source>
</evidence>
<sequence length="1217" mass="133226">MVSATKCSKRRRSVMHWWSATCWLLLPLLLLLLTTSAETGHIRFPSSSADDDSAGPTILKIEPCPESATSSAPCAANVRPVDVADQEETVEAVLWSRYNLSSTTTSDLLEAASGDHQVAALAAASSTEEMQLVPVQVPNEGSGGPEDSPEELISENEVMLLRNQYRWIMDKPATWRKRYLNETHENSNALVEAFKNKTKPLKSLTYEGQKGFQNEFLDILGKGKRRSANRCIRMCSGFFKGRATSLHFPAGSRYKIYNRRCYYEYVPKSVNVLRKKPKKQKSSWSYLNPLNLFASQDQYVAVKETEMTLEKKKRTVTACCRGFKKNGDQCISESDSNEKSTSESVTISSPTVSSISPGSSTSAEKVAPKPTPTEGSTTLASSSSYSTTVLVTSTLADIPKNTELQTSVVQPEPTVPATAVTPQASAHDNSTKLSAETKPQTSASAIDTTAITDPAIELNSKPPPSNGESQLSTETVQSSISQQTTPVLKDEKISTFMSLADSPKSETTTVPGREDVSVISIVFSSSQTTPVTTEPVDFNNAITQPDGTGSAVNQTDEKSASSATAVPDREDVSVISIVFSSSQTTPVTTEPVDFNNAITQPYGTGRAVNQTDEKSASSATTVPDREDVSVISIVFSSSQTTPVTTEPVDFNNSITQPDGTGSAVNPTNEKITSSAEFQSTLAATDSVPAVSTARELATGAEVTAEKPISSNTVTTLHLNTEAPDVENKTKRENYQTVDFIENNDITVVIPQTCWYNGNVFDCSLSISCIIDGGKPLDLCSGGLIWSCCVTREKVTTSTPSPPATVLAENTTLQYLLQHPEFQHFYQLKLKQKQQQLQQQMQHQQQYQQHYIYSHTDKPYFHGSSGPNAAHNYHKPKPNRTDLFVDSQYVPSSHHQTYHTAPFWINSLTTTKPDTVPHTTYHTVTNLINVQTTSKPAHSYQYASSSESATSQVVTSQSQSTVGFKGCGELYLRSHRIVGGHQTNFGSHPWQAAIIKSGFLSRKLACGGALLTNRWIVTAAHCVATTANNNLKVRLGEWDIRDNTERLRHEEFNIERKEVHPQYSPSDFRNDVALIKIDRDVSYKQHILPVCLPDSNTKLPGRTATVAGWGRMRHGVTTMPTVLQEVDVEVIPNDRCQKWFRAAGRRETIHDVFLCAGYKEGGRDSCQGDSGGPLTTTLDGKKTLIGLVSWGIGCGREHLPGVYTNIQKFVPWINKVML</sequence>
<protein>
    <recommendedName>
        <fullName evidence="8">Peptidase S1 domain-containing protein</fullName>
    </recommendedName>
</protein>
<dbReference type="InterPro" id="IPR001254">
    <property type="entry name" value="Trypsin_dom"/>
</dbReference>
<keyword evidence="4" id="KW-1015">Disulfide bond</keyword>
<name>A0AAN9Y1V6_9HEMI</name>
<evidence type="ECO:0000256" key="2">
    <source>
        <dbReference type="ARBA" id="ARBA00022801"/>
    </source>
</evidence>
<evidence type="ECO:0000256" key="6">
    <source>
        <dbReference type="SAM" id="MobiDB-lite"/>
    </source>
</evidence>
<feature type="compositionally biased region" description="Low complexity" evidence="6">
    <location>
        <begin position="441"/>
        <end position="456"/>
    </location>
</feature>
<keyword evidence="7" id="KW-0732">Signal</keyword>
<dbReference type="Proteomes" id="UP001367676">
    <property type="component" value="Unassembled WGS sequence"/>
</dbReference>
<feature type="region of interest" description="Disordered" evidence="6">
    <location>
        <begin position="409"/>
        <end position="489"/>
    </location>
</feature>
<dbReference type="GO" id="GO:0004252">
    <property type="term" value="F:serine-type endopeptidase activity"/>
    <property type="evidence" value="ECO:0007669"/>
    <property type="project" value="InterPro"/>
</dbReference>
<dbReference type="FunFam" id="2.40.10.10:FF:000006">
    <property type="entry name" value="Serine proteinase stubble"/>
    <property type="match status" value="1"/>
</dbReference>
<feature type="region of interest" description="Disordered" evidence="6">
    <location>
        <begin position="602"/>
        <end position="623"/>
    </location>
</feature>
<dbReference type="EMBL" id="JBBCAQ010000034">
    <property type="protein sequence ID" value="KAK7580060.1"/>
    <property type="molecule type" value="Genomic_DNA"/>
</dbReference>
<dbReference type="GO" id="GO:0006508">
    <property type="term" value="P:proteolysis"/>
    <property type="evidence" value="ECO:0007669"/>
    <property type="project" value="UniProtKB-KW"/>
</dbReference>
<keyword evidence="10" id="KW-1185">Reference proteome</keyword>
<dbReference type="SMART" id="SM00020">
    <property type="entry name" value="Tryp_SPc"/>
    <property type="match status" value="1"/>
</dbReference>
<organism evidence="9 10">
    <name type="scientific">Parthenolecanium corni</name>
    <dbReference type="NCBI Taxonomy" id="536013"/>
    <lineage>
        <taxon>Eukaryota</taxon>
        <taxon>Metazoa</taxon>
        <taxon>Ecdysozoa</taxon>
        <taxon>Arthropoda</taxon>
        <taxon>Hexapoda</taxon>
        <taxon>Insecta</taxon>
        <taxon>Pterygota</taxon>
        <taxon>Neoptera</taxon>
        <taxon>Paraneoptera</taxon>
        <taxon>Hemiptera</taxon>
        <taxon>Sternorrhyncha</taxon>
        <taxon>Coccoidea</taxon>
        <taxon>Coccidae</taxon>
        <taxon>Parthenolecanium</taxon>
    </lineage>
</organism>
<comment type="caution">
    <text evidence="9">The sequence shown here is derived from an EMBL/GenBank/DDBJ whole genome shotgun (WGS) entry which is preliminary data.</text>
</comment>
<dbReference type="PROSITE" id="PS00134">
    <property type="entry name" value="TRYPSIN_HIS"/>
    <property type="match status" value="1"/>
</dbReference>
<dbReference type="Gene3D" id="2.40.10.10">
    <property type="entry name" value="Trypsin-like serine proteases"/>
    <property type="match status" value="1"/>
</dbReference>
<feature type="domain" description="Peptidase S1" evidence="8">
    <location>
        <begin position="976"/>
        <end position="1217"/>
    </location>
</feature>
<keyword evidence="3 5" id="KW-0720">Serine protease</keyword>
<dbReference type="PROSITE" id="PS00135">
    <property type="entry name" value="TRYPSIN_SER"/>
    <property type="match status" value="1"/>
</dbReference>
<feature type="compositionally biased region" description="Polar residues" evidence="6">
    <location>
        <begin position="466"/>
        <end position="486"/>
    </location>
</feature>
<feature type="region of interest" description="Disordered" evidence="6">
    <location>
        <begin position="642"/>
        <end position="667"/>
    </location>
</feature>
<evidence type="ECO:0000256" key="4">
    <source>
        <dbReference type="ARBA" id="ARBA00023157"/>
    </source>
</evidence>
<dbReference type="PROSITE" id="PS50240">
    <property type="entry name" value="TRYPSIN_DOM"/>
    <property type="match status" value="1"/>
</dbReference>
<dbReference type="InterPro" id="IPR043504">
    <property type="entry name" value="Peptidase_S1_PA_chymotrypsin"/>
</dbReference>
<feature type="region of interest" description="Disordered" evidence="6">
    <location>
        <begin position="542"/>
        <end position="567"/>
    </location>
</feature>
<evidence type="ECO:0000256" key="7">
    <source>
        <dbReference type="SAM" id="SignalP"/>
    </source>
</evidence>
<dbReference type="GO" id="GO:0005615">
    <property type="term" value="C:extracellular space"/>
    <property type="evidence" value="ECO:0007669"/>
    <property type="project" value="TreeGrafter"/>
</dbReference>
<dbReference type="InterPro" id="IPR018114">
    <property type="entry name" value="TRYPSIN_HIS"/>
</dbReference>
<evidence type="ECO:0000259" key="8">
    <source>
        <dbReference type="PROSITE" id="PS50240"/>
    </source>
</evidence>
<dbReference type="InterPro" id="IPR033116">
    <property type="entry name" value="TRYPSIN_SER"/>
</dbReference>
<dbReference type="SUPFAM" id="SSF50494">
    <property type="entry name" value="Trypsin-like serine proteases"/>
    <property type="match status" value="1"/>
</dbReference>
<evidence type="ECO:0000256" key="5">
    <source>
        <dbReference type="RuleBase" id="RU363034"/>
    </source>
</evidence>
<keyword evidence="1 5" id="KW-0645">Protease</keyword>
<feature type="chain" id="PRO_5043027353" description="Peptidase S1 domain-containing protein" evidence="7">
    <location>
        <begin position="40"/>
        <end position="1217"/>
    </location>
</feature>
<dbReference type="CDD" id="cd00190">
    <property type="entry name" value="Tryp_SPc"/>
    <property type="match status" value="1"/>
</dbReference>
<feature type="signal peptide" evidence="7">
    <location>
        <begin position="1"/>
        <end position="39"/>
    </location>
</feature>
<proteinExistence type="predicted"/>
<feature type="compositionally biased region" description="Polar residues" evidence="6">
    <location>
        <begin position="542"/>
        <end position="564"/>
    </location>
</feature>
<feature type="compositionally biased region" description="Polar residues" evidence="6">
    <location>
        <begin position="427"/>
        <end position="440"/>
    </location>
</feature>
<reference evidence="9 10" key="1">
    <citation type="submission" date="2024-03" db="EMBL/GenBank/DDBJ databases">
        <title>Adaptation during the transition from Ophiocordyceps entomopathogen to insect associate is accompanied by gene loss and intensified selection.</title>
        <authorList>
            <person name="Ward C.M."/>
            <person name="Onetto C.A."/>
            <person name="Borneman A.R."/>
        </authorList>
    </citation>
    <scope>NUCLEOTIDE SEQUENCE [LARGE SCALE GENOMIC DNA]</scope>
    <source>
        <strain evidence="9">AWRI1</strain>
        <tissue evidence="9">Single Adult Female</tissue>
    </source>
</reference>
<dbReference type="AlphaFoldDB" id="A0AAN9Y1V6"/>
<feature type="compositionally biased region" description="Low complexity" evidence="6">
    <location>
        <begin position="342"/>
        <end position="362"/>
    </location>
</feature>
<gene>
    <name evidence="9" type="ORF">V9T40_000689</name>
</gene>
<evidence type="ECO:0000256" key="1">
    <source>
        <dbReference type="ARBA" id="ARBA00022670"/>
    </source>
</evidence>
<accession>A0AAN9Y1V6</accession>
<feature type="compositionally biased region" description="Low complexity" evidence="6">
    <location>
        <begin position="409"/>
        <end position="426"/>
    </location>
</feature>